<keyword evidence="2" id="KW-1185">Reference proteome</keyword>
<dbReference type="AlphaFoldDB" id="A0A183GER8"/>
<dbReference type="OrthoDB" id="5863054at2759"/>
<gene>
    <name evidence="1" type="ORF">HPBE_LOCUS20845</name>
</gene>
<organism evidence="2 3">
    <name type="scientific">Heligmosomoides polygyrus</name>
    <name type="common">Parasitic roundworm</name>
    <dbReference type="NCBI Taxonomy" id="6339"/>
    <lineage>
        <taxon>Eukaryota</taxon>
        <taxon>Metazoa</taxon>
        <taxon>Ecdysozoa</taxon>
        <taxon>Nematoda</taxon>
        <taxon>Chromadorea</taxon>
        <taxon>Rhabditida</taxon>
        <taxon>Rhabditina</taxon>
        <taxon>Rhabditomorpha</taxon>
        <taxon>Strongyloidea</taxon>
        <taxon>Heligmosomidae</taxon>
        <taxon>Heligmosomoides</taxon>
    </lineage>
</organism>
<accession>A0A183GER8</accession>
<evidence type="ECO:0000313" key="1">
    <source>
        <dbReference type="EMBL" id="VDP22122.1"/>
    </source>
</evidence>
<dbReference type="WBParaSite" id="HPBE_0002084601-mRNA-1">
    <property type="protein sequence ID" value="HPBE_0002084601-mRNA-1"/>
    <property type="gene ID" value="HPBE_0002084601"/>
</dbReference>
<name>A0A183GER8_HELPZ</name>
<dbReference type="InterPro" id="IPR021010">
    <property type="entry name" value="Cytosolic_motility_protein"/>
</dbReference>
<dbReference type="EMBL" id="UZAH01032494">
    <property type="protein sequence ID" value="VDP22122.1"/>
    <property type="molecule type" value="Genomic_DNA"/>
</dbReference>
<dbReference type="PANTHER" id="PTHR31578">
    <property type="entry name" value="PROTEIN CBG21223-RELATED"/>
    <property type="match status" value="1"/>
</dbReference>
<sequence>MADKKKPLYDSWTNQQVHTNFPQNAVRVIGQPNMYVALWHHNGKPVMGKAWNDSGVVQVELKHFQLSLTIPSTKFLRVSTGNDVKRELVCCESAAPIFWKEKGLLGNFKTDEQKAEFEESGRFCEVNFLLEVTDATTLGNMLVIVRNIGTGPPGCTCAQCAVSRVRPLQATLPCLSFGHPKRTAGRF</sequence>
<accession>A0A3P8B7L7</accession>
<reference evidence="3" key="2">
    <citation type="submission" date="2019-09" db="UniProtKB">
        <authorList>
            <consortium name="WormBaseParasite"/>
        </authorList>
    </citation>
    <scope>IDENTIFICATION</scope>
</reference>
<evidence type="ECO:0000313" key="2">
    <source>
        <dbReference type="Proteomes" id="UP000050761"/>
    </source>
</evidence>
<dbReference type="PANTHER" id="PTHR31578:SF5">
    <property type="entry name" value="NEMATODE SPECIFIC PEPTIDE FAMILY"/>
    <property type="match status" value="1"/>
</dbReference>
<dbReference type="Pfam" id="PF12150">
    <property type="entry name" value="MFP2b"/>
    <property type="match status" value="1"/>
</dbReference>
<dbReference type="Proteomes" id="UP000050761">
    <property type="component" value="Unassembled WGS sequence"/>
</dbReference>
<dbReference type="SUPFAM" id="SSF141739">
    <property type="entry name" value="MFPT repeat-like"/>
    <property type="match status" value="1"/>
</dbReference>
<protein>
    <submittedName>
        <fullName evidence="3">Galectin</fullName>
    </submittedName>
</protein>
<evidence type="ECO:0000313" key="3">
    <source>
        <dbReference type="WBParaSite" id="HPBE_0002084601-mRNA-1"/>
    </source>
</evidence>
<proteinExistence type="predicted"/>
<reference evidence="1 2" key="1">
    <citation type="submission" date="2018-11" db="EMBL/GenBank/DDBJ databases">
        <authorList>
            <consortium name="Pathogen Informatics"/>
        </authorList>
    </citation>
    <scope>NUCLEOTIDE SEQUENCE [LARGE SCALE GENOMIC DNA]</scope>
</reference>